<dbReference type="InterPro" id="IPR039424">
    <property type="entry name" value="SBP_5"/>
</dbReference>
<dbReference type="InterPro" id="IPR000914">
    <property type="entry name" value="SBP_5_dom"/>
</dbReference>
<dbReference type="GO" id="GO:0043190">
    <property type="term" value="C:ATP-binding cassette (ABC) transporter complex"/>
    <property type="evidence" value="ECO:0007669"/>
    <property type="project" value="InterPro"/>
</dbReference>
<dbReference type="SUPFAM" id="SSF53850">
    <property type="entry name" value="Periplasmic binding protein-like II"/>
    <property type="match status" value="1"/>
</dbReference>
<dbReference type="STRING" id="863227.GCA_000373005_04469"/>
<dbReference type="Gene3D" id="3.40.190.10">
    <property type="entry name" value="Periplasmic binding protein-like II"/>
    <property type="match status" value="1"/>
</dbReference>
<dbReference type="EMBL" id="PNYC01000008">
    <property type="protein sequence ID" value="PMS36249.1"/>
    <property type="molecule type" value="Genomic_DNA"/>
</dbReference>
<gene>
    <name evidence="3" type="ORF">C0Z20_14725</name>
</gene>
<dbReference type="GO" id="GO:0030288">
    <property type="term" value="C:outer membrane-bounded periplasmic space"/>
    <property type="evidence" value="ECO:0007669"/>
    <property type="project" value="TreeGrafter"/>
</dbReference>
<organism evidence="3 4">
    <name type="scientific">Trinickia symbiotica</name>
    <dbReference type="NCBI Taxonomy" id="863227"/>
    <lineage>
        <taxon>Bacteria</taxon>
        <taxon>Pseudomonadati</taxon>
        <taxon>Pseudomonadota</taxon>
        <taxon>Betaproteobacteria</taxon>
        <taxon>Burkholderiales</taxon>
        <taxon>Burkholderiaceae</taxon>
        <taxon>Trinickia</taxon>
    </lineage>
</organism>
<dbReference type="InterPro" id="IPR030678">
    <property type="entry name" value="Peptide/Ni-bd"/>
</dbReference>
<sequence>MRIVHSLAFSRARRGSIRAGASAGGGAGRWARATVAVLAASLALPALPAYAAPGIAQFGTPKYPPNFTHFDYADPDAPADGELVFQNYDQPQSYDSLNPFIVRGLAAPDIQNLMFDTLMQRSWDELASEYPLIADDVEVAADGRSATFHINPAARFSNGDAITAAEVKYSLDTLKSPQASPLFASQFAVIKDAVVLDRLTVRFDFGDASRANPLIAGDLPVFSPKWGVQPDGRRLPFDQIATDLPIASGPYLIESRKNDKTIIYYRNPKYWAADLPARRGMYRFRRITFKLYLDQYTKLEAFKAGDDDVDVEYSATQWARKYVGKNFDNGMLAKGMFREGPAQMQGFLINTREPQFQDVRVRHALALAFDYDWMNRMMFYGQYRRLNSYWEDSPFGATGVPSEKELKLLEPFRATLPPEVFGPMVRQPSTLPPNSLRGNLRHARELLAEAGWHFRDGALRDESGTPMRIEIIDDQPGMDRLIVPYTQALQTLGIDAHMRELDSALYQKRLDNFQYDMTTFIYPEVTIPGIELIRRFTSEAAAQVGSENYPGIRSKAVDALVHAAVGATTLDDLEAATHALDRVLINEYYLVPQYYMPHARIGYKTTLGHPNVVPVSYRYEDWVIDYWYRKPPRRTQTASSASSATAVH</sequence>
<protein>
    <submittedName>
        <fullName evidence="3">ABC transporter substrate-binding protein</fullName>
    </submittedName>
</protein>
<name>A0A2N7X3C0_9BURK</name>
<accession>A0A2N7X3C0</accession>
<keyword evidence="1" id="KW-0732">Signal</keyword>
<dbReference type="PIRSF" id="PIRSF002741">
    <property type="entry name" value="MppA"/>
    <property type="match status" value="1"/>
</dbReference>
<dbReference type="AlphaFoldDB" id="A0A2N7X3C0"/>
<keyword evidence="4" id="KW-1185">Reference proteome</keyword>
<dbReference type="CDD" id="cd08497">
    <property type="entry name" value="MbnE-like"/>
    <property type="match status" value="1"/>
</dbReference>
<evidence type="ECO:0000313" key="3">
    <source>
        <dbReference type="EMBL" id="PMS36249.1"/>
    </source>
</evidence>
<comment type="caution">
    <text evidence="3">The sequence shown here is derived from an EMBL/GenBank/DDBJ whole genome shotgun (WGS) entry which is preliminary data.</text>
</comment>
<dbReference type="Proteomes" id="UP000235777">
    <property type="component" value="Unassembled WGS sequence"/>
</dbReference>
<evidence type="ECO:0000259" key="2">
    <source>
        <dbReference type="Pfam" id="PF00496"/>
    </source>
</evidence>
<dbReference type="GO" id="GO:1904680">
    <property type="term" value="F:peptide transmembrane transporter activity"/>
    <property type="evidence" value="ECO:0007669"/>
    <property type="project" value="TreeGrafter"/>
</dbReference>
<dbReference type="PANTHER" id="PTHR30290">
    <property type="entry name" value="PERIPLASMIC BINDING COMPONENT OF ABC TRANSPORTER"/>
    <property type="match status" value="1"/>
</dbReference>
<dbReference type="Pfam" id="PF00496">
    <property type="entry name" value="SBP_bac_5"/>
    <property type="match status" value="1"/>
</dbReference>
<dbReference type="PANTHER" id="PTHR30290:SF64">
    <property type="entry name" value="ABC TRANSPORTER PERIPLASMIC BINDING PROTEIN"/>
    <property type="match status" value="1"/>
</dbReference>
<reference evidence="3 4" key="1">
    <citation type="submission" date="2018-01" db="EMBL/GenBank/DDBJ databases">
        <title>Whole genome analyses suggest that Burkholderia sensu lato contains two further novel genera in the rhizoxinica-symbiotica group Mycetohabitans gen. nov., and Trinickia gen. nov.: implications for the evolution of diazotrophy and nodulation in the Burkholderiaceae.</title>
        <authorList>
            <person name="Estrada-de los Santos P."/>
            <person name="Palmer M."/>
            <person name="Chavez-Ramirez B."/>
            <person name="Beukes C."/>
            <person name="Steenkamp E.T."/>
            <person name="Hirsch A.M."/>
            <person name="Manyaka P."/>
            <person name="Maluk M."/>
            <person name="Lafos M."/>
            <person name="Crook M."/>
            <person name="Gross E."/>
            <person name="Simon M.F."/>
            <person name="Bueno dos Reis Junior F."/>
            <person name="Poole P.S."/>
            <person name="Venter S.N."/>
            <person name="James E.K."/>
        </authorList>
    </citation>
    <scope>NUCLEOTIDE SEQUENCE [LARGE SCALE GENOMIC DNA]</scope>
    <source>
        <strain evidence="3 4">JPY 581</strain>
    </source>
</reference>
<evidence type="ECO:0000256" key="1">
    <source>
        <dbReference type="ARBA" id="ARBA00022729"/>
    </source>
</evidence>
<evidence type="ECO:0000313" key="4">
    <source>
        <dbReference type="Proteomes" id="UP000235777"/>
    </source>
</evidence>
<dbReference type="Gene3D" id="3.10.105.10">
    <property type="entry name" value="Dipeptide-binding Protein, Domain 3"/>
    <property type="match status" value="1"/>
</dbReference>
<proteinExistence type="predicted"/>
<dbReference type="OrthoDB" id="9803988at2"/>
<dbReference type="GO" id="GO:0042884">
    <property type="term" value="P:microcin transport"/>
    <property type="evidence" value="ECO:0007669"/>
    <property type="project" value="TreeGrafter"/>
</dbReference>
<dbReference type="GO" id="GO:0015833">
    <property type="term" value="P:peptide transport"/>
    <property type="evidence" value="ECO:0007669"/>
    <property type="project" value="TreeGrafter"/>
</dbReference>
<feature type="domain" description="Solute-binding protein family 5" evidence="2">
    <location>
        <begin position="130"/>
        <end position="522"/>
    </location>
</feature>
<dbReference type="RefSeq" id="WP_083925783.1">
    <property type="nucleotide sequence ID" value="NZ_KB890198.1"/>
</dbReference>